<feature type="domain" description="Peptidoglycan binding-like" evidence="2">
    <location>
        <begin position="18"/>
        <end position="77"/>
    </location>
</feature>
<dbReference type="InterPro" id="IPR036366">
    <property type="entry name" value="PGBDSf"/>
</dbReference>
<dbReference type="OrthoDB" id="9781691at2"/>
<dbReference type="SUPFAM" id="SSF47090">
    <property type="entry name" value="PGBD-like"/>
    <property type="match status" value="1"/>
</dbReference>
<feature type="region of interest" description="Disordered" evidence="1">
    <location>
        <begin position="2765"/>
        <end position="2789"/>
    </location>
</feature>
<proteinExistence type="predicted"/>
<accession>A0A6B8KKJ9</accession>
<protein>
    <recommendedName>
        <fullName evidence="7">Peptidoglycan binding-like domain-containing protein</fullName>
    </recommendedName>
</protein>
<dbReference type="Gene3D" id="1.10.101.10">
    <property type="entry name" value="PGBD-like superfamily/PGBD"/>
    <property type="match status" value="1"/>
</dbReference>
<dbReference type="InterPro" id="IPR046839">
    <property type="entry name" value="ABC_toxin_N"/>
</dbReference>
<reference evidence="5 6" key="1">
    <citation type="submission" date="2019-11" db="EMBL/GenBank/DDBJ databases">
        <title>The genome sequence of Methylocystis heyeri.</title>
        <authorList>
            <person name="Oshkin I.Y."/>
            <person name="Miroshnikov K."/>
            <person name="Dedysh S.N."/>
        </authorList>
    </citation>
    <scope>NUCLEOTIDE SEQUENCE [LARGE SCALE GENOMIC DNA]</scope>
    <source>
        <strain evidence="5 6">H2</strain>
    </source>
</reference>
<organism evidence="5 6">
    <name type="scientific">Methylocystis heyeri</name>
    <dbReference type="NCBI Taxonomy" id="391905"/>
    <lineage>
        <taxon>Bacteria</taxon>
        <taxon>Pseudomonadati</taxon>
        <taxon>Pseudomonadota</taxon>
        <taxon>Alphaproteobacteria</taxon>
        <taxon>Hyphomicrobiales</taxon>
        <taxon>Methylocystaceae</taxon>
        <taxon>Methylocystis</taxon>
    </lineage>
</organism>
<feature type="domain" description="Neuraminidase-like" evidence="3">
    <location>
        <begin position="2570"/>
        <end position="2697"/>
    </location>
</feature>
<dbReference type="KEGG" id="mhey:H2LOC_016335"/>
<dbReference type="Pfam" id="PF20220">
    <property type="entry name" value="ABC_toxin_N"/>
    <property type="match status" value="1"/>
</dbReference>
<evidence type="ECO:0000313" key="5">
    <source>
        <dbReference type="EMBL" id="QGM47133.1"/>
    </source>
</evidence>
<feature type="domain" description="ABC toxin N-terminal" evidence="4">
    <location>
        <begin position="2396"/>
        <end position="2518"/>
    </location>
</feature>
<dbReference type="Pfam" id="PF01471">
    <property type="entry name" value="PG_binding_1"/>
    <property type="match status" value="1"/>
</dbReference>
<evidence type="ECO:0000259" key="2">
    <source>
        <dbReference type="Pfam" id="PF01471"/>
    </source>
</evidence>
<dbReference type="Proteomes" id="UP000309061">
    <property type="component" value="Chromosome"/>
</dbReference>
<evidence type="ECO:0000313" key="6">
    <source>
        <dbReference type="Proteomes" id="UP000309061"/>
    </source>
</evidence>
<evidence type="ECO:0000256" key="1">
    <source>
        <dbReference type="SAM" id="MobiDB-lite"/>
    </source>
</evidence>
<dbReference type="EMBL" id="CP046052">
    <property type="protein sequence ID" value="QGM47133.1"/>
    <property type="molecule type" value="Genomic_DNA"/>
</dbReference>
<dbReference type="Pfam" id="PF18413">
    <property type="entry name" value="Neuraminidase"/>
    <property type="match status" value="1"/>
</dbReference>
<evidence type="ECO:0000259" key="3">
    <source>
        <dbReference type="Pfam" id="PF18413"/>
    </source>
</evidence>
<evidence type="ECO:0000259" key="4">
    <source>
        <dbReference type="Pfam" id="PF20220"/>
    </source>
</evidence>
<dbReference type="InterPro" id="IPR041079">
    <property type="entry name" value="Neuraminidase-like"/>
</dbReference>
<dbReference type="InterPro" id="IPR002477">
    <property type="entry name" value="Peptidoglycan-bd-like"/>
</dbReference>
<keyword evidence="6" id="KW-1185">Reference proteome</keyword>
<sequence length="2967" mass="305700">MELKIMILQGRNLAQGLSGADVVALHSDLSRLGYAIAPAELQAAQFGPATLAAVKQAQAAGGVAATGTIDPGSVDALNALIRASTFVIRGHVRSAVSAGVSGLTVRLVDKNVGGDVALASAATDGAGGYSLSVLIGPPTLATRLKAAPDLQTQVVTTNANGAITIVAVSSVAIGAGSPLTLDVALPDDASLPSEFETLSARLGQFYAGKLKDLKENDVAQDVTYLGAKSGWDARAVAMASLADQFSTLAAPVAATTLAAPPPATLRAEFYYALFRAGAPADADALFRTPAETAAAIWTQAAAQGVIPQALVAAIPQATQTFQALRAAHVLTAPPKLGVSTLRDLVAPTLTGAGQPERFAAMLVSHGENWSALWSDVEANLGAAARQRLQLVGQLSYLTLDNAPLLAALDQAEAQSPLKQPIDLAARGYWDPSKWSPVVAKAAIPAGVPGATPQERAANYSAWLAAQVKLSFPTAALAQQVKSGAIPLAGAAGPAAAGEAADFLAAHQGEFAFGVEPVEAYIARNKLTPSKAAVSHLKRLQRVYQMTASDQALSALLSANVDSAFAIVRYDAEGFARAFADKVGGADAARAIHARAKQIHGVALNVAIRYATQRAAGALGRASDLVSPAEAAGGGQTLSGATLESLFGSLDSCGCDECESILGPAAYLVDLLHYLDQPAATGANPQSVLFARRPDLQYLPLSCENTEVALPYIDVVNETLEYFVANGLKIDGFEGFDVGDAKSAELIAAPQNVDDAAYAALQSSFFPAPLPFNRPLALLRAHMSALGVSTPDAMELLRKNDALNGATPGGADYGWNDILIERLGLSRDELRIFVDPGLSLGALFGLDAANALAKLNDMSVHDLVRRAQISYDNLVGILRTQFVNPAAALIPKLERLGAPFSTIKALHDNPASVGPMFIAALPADLDYSQYGGRSATSGQDVVDWLLGDAVYPRAMNLVTIANPGTGAIDCTGAQLKLRYANPDNAANLLSATDWLKIVRFTRLWRKMQALLGGDDAATIEQTDAILAALYPADKLPQKPGDSTADVANRALLDAGFLTAIRRAGVVFQAIGLLGLDAGAGLAPVLACVAPIGVTGAPSFYQSLFGASAQSAIDPGAQTATLSGTLFAGDVLSTSVNGAKIDHTVAAGETPAIAAAAIAAAINASAKADPASGKPIGQRFFAAAKGGAIVVAAGFTVAVPAAAPGATETLTPSIDRPTAQTLKIGGAPTVGDVVQFAIDDTPIAYTVAAGDTFVSIADALRDAVNATTVADPYYGRALNAIVAASSANGVLTLIAAGAAAPFALACSVQSSFKGAFNRWADAAKSRKGVFVDGAFAPGATLTTIINGAPVPFKVAAGASSATIATGIAAAINAATVQDPVTKLSVNALVSAAIDAADPSRVVLTQKDPAIGFSIAASATTTSYVAGRAASPFAEDGYGGVLGDPDQKLLMHEPFLCAACNLTGAEFAQIVQASGFDLSTPLDLPSVSALYRNGWLAHALGVSVLEFLRLKQCSGLDPFAPLDPGAAPGVAAALIRFIRLTQAIGSAGLDPVQALYLVWNEDISGALAPKPSDVAALALKLRKDFAAVEATFARKDDPDGSIAQTLMAQVYGASDTAFFFSLVGGSYRTSAPFANPAPVLSQSAIAASGGRLSYDDQNKLLIATGYLDSATAAAIKAALAVNTADNADKTAPGAGVTLTPHAMTNVAAGSALLLDTGAQAELVVVTSTTATTFTADLLLPHDGTAAPFAIVDDPSLTAAVDALALANEQVVAPFFAQYPELRPLYDGFISSGAPLAQRFSDLLASFLPTLKSARKRQQAMTDISAAVGRDAAFASALLQTPEILHASRDPASPAIDDLIGAEAGGLSGRFHLDGDPASAKPLGVDVVGPIHFAQIAAFSGAPVAGAIVTTTINGVGVTYALTVADTDLATLAGNVARSVNAATAIDAKTGSPIGGLVLARAAGPAIVLTSRYPADPKKVLTLDCGSSSAGLFYSPAQGPLSPAIAAQMPADVAGALPAGSGGGPLAVSLAGYIVAPQDGAYNISVVADAGAHAVVTLGGAVAPLVFGPGAASNAPVQLSAGALTPIMLQATGVRNTLTLSWRSPSGTGWQPVPAQYLFAQARLDDLRDSYVRFLKAVSLASGLSLDAKEIAWLAFDPLRAVATSCKEKTVAGPTTLHPVSMAGIRVGTRLRLDVGAAQEIVEVTAVTAASFTAQTIKPHDGSAVAFSIVSTSSPDIGLGWLNALPGAPYADAPGAAYPGGADGPRLRETAQAVLDFARLKKALSPGDDRLLQTLAAPGAIVPNGRSAIANLTGWRPAALNALLLRYTGSTSLDSLRRIEVFARVFDALVIVGACGVSAGALLGALTNAPTPAGVAALQSALRARYATADWLGVVKPINDALRVAQRDALVAYILQGFKSKGPPYDGLDTADKLFEFFLMDVENQPAVLTSRIRLALLSAQLFIERILRGLEPQITPSDIDPQQWSWMKRYRVWQANREVFLWPENWLYPELRDDQSPIFKKTLSALLQGDMTEDAAAEAYLGYLSELEQIAKLEPCGIWYAPASDGSAGGGASDEIAYVVARTAGAHRKHYFRRLQGGSWTPWEEVKIDCEDMPLTPIVWKGRLFLFWLRIHKNQAVAPAIGDPANTGNISGWDMGAVNAYTGSSAGKATPLAVQAVLCWSEFYNGKWQDMKTSDVNHPATLNIDASAADREFELLRNRIRIVVAPVPSSVPSDALALAILPPGDGTKPVEPFGPGFILHNTHSLPTLSADLPRTKTRTGRTNPPLPLRTLGPSRKYVGDRTAGTFTMTRYDTLSSVSANHADVTLPILGFPASPRFTEPQIGPGDGTDWPFFYEDRRSQFYVAITKSFSPYHVWPGFGSLATAPPLAEIPHIPPLAVATAVPAGVGPDPGPLADPSAGATPGGPWSFAGARNVVALSNQGSFSFQGRVIGLGGGAPGVIANISIQRAGG</sequence>
<dbReference type="InterPro" id="IPR036365">
    <property type="entry name" value="PGBD-like_sf"/>
</dbReference>
<gene>
    <name evidence="5" type="ORF">H2LOC_016335</name>
</gene>
<name>A0A6B8KKJ9_9HYPH</name>
<evidence type="ECO:0008006" key="7">
    <source>
        <dbReference type="Google" id="ProtNLM"/>
    </source>
</evidence>